<dbReference type="PANTHER" id="PTHR16777:SF2">
    <property type="entry name" value="PROTEIN ECT2"/>
    <property type="match status" value="1"/>
</dbReference>
<dbReference type="CDD" id="cd00160">
    <property type="entry name" value="RhoGEF"/>
    <property type="match status" value="1"/>
</dbReference>
<dbReference type="PANTHER" id="PTHR16777">
    <property type="entry name" value="PROTEIN ECT2"/>
    <property type="match status" value="1"/>
</dbReference>
<dbReference type="GO" id="GO:2000431">
    <property type="term" value="P:regulation of cytokinesis, actomyosin contractile ring assembly"/>
    <property type="evidence" value="ECO:0007669"/>
    <property type="project" value="InterPro"/>
</dbReference>
<dbReference type="SMART" id="SM00292">
    <property type="entry name" value="BRCT"/>
    <property type="match status" value="2"/>
</dbReference>
<keyword evidence="5" id="KW-1185">Reference proteome</keyword>
<dbReference type="InterPro" id="IPR036420">
    <property type="entry name" value="BRCT_dom_sf"/>
</dbReference>
<evidence type="ECO:0000259" key="3">
    <source>
        <dbReference type="PROSITE" id="PS50172"/>
    </source>
</evidence>
<evidence type="ECO:0000259" key="2">
    <source>
        <dbReference type="PROSITE" id="PS50010"/>
    </source>
</evidence>
<accession>A0A0B2UZ05</accession>
<evidence type="ECO:0000256" key="1">
    <source>
        <dbReference type="SAM" id="MobiDB-lite"/>
    </source>
</evidence>
<evidence type="ECO:0000313" key="5">
    <source>
        <dbReference type="Proteomes" id="UP000031036"/>
    </source>
</evidence>
<dbReference type="OrthoDB" id="9997817at2759"/>
<sequence>MEADMSIITSDVVDFNDHEDANMSRGLARSVSQLKRVERACLVGDARNDQQIVELLRDHFDVELLESDSGVEYKDDPSVVFVCNDFINCHHFKYLHSCGTLILGPAVIRLRAAQSKPLLMPRPNRPLYTESMTGVRIALSGVSGKQCREAVDLVHFMGGSARKIFSARTTHLITDAAKGKTYRVAISMGCRAVHLRWMYAAWALRDDIDKSVTASDFVNQFLVEPFCGLSLWFVAYSEDELADMRQKTIEHKGKLASAQNEATHIVVSNSPDACIDDFNTKQHLVSGEWFWLSIQLNCCANEEIYQWKGQKRLNRKRAAMSPSQSDEPNATSRRTISRSSLDNLETSNSSTIADYSEHLFSTDESEKLMSSPRRIDKRHAVCREMLETEENYLKALRIIVQTFKEPLEALANNPESGLISKAEITQIFSRVPPLVEVHEKICNDLRSYVMHWTSDRLIGKIWLDYAECLRPVYKAFINSYDTAVQTLDLCDRAKPKFHAFLKIWLDYAECLRPVYKAFINSYDTAVQTLDLCDRAKPKFHAFLKAAESRAECQRNNLRDLLVRPVQRLPSVLLLLKAIQKKTDRSNPDNSCLTKAMKALEDVLVTANESRRQTESYAEIFRISSEIDHCPVSFFLITISVLKMFMSTVMEWDIFEKSGKG</sequence>
<proteinExistence type="predicted"/>
<dbReference type="GO" id="GO:0007399">
    <property type="term" value="P:nervous system development"/>
    <property type="evidence" value="ECO:0007669"/>
    <property type="project" value="TreeGrafter"/>
</dbReference>
<dbReference type="InterPro" id="IPR001357">
    <property type="entry name" value="BRCT_dom"/>
</dbReference>
<dbReference type="InterPro" id="IPR035899">
    <property type="entry name" value="DBL_dom_sf"/>
</dbReference>
<reference evidence="4 5" key="1">
    <citation type="submission" date="2014-11" db="EMBL/GenBank/DDBJ databases">
        <title>Genetic blueprint of the zoonotic pathogen Toxocara canis.</title>
        <authorList>
            <person name="Zhu X.-Q."/>
            <person name="Korhonen P.K."/>
            <person name="Cai H."/>
            <person name="Young N.D."/>
            <person name="Nejsum P."/>
            <person name="von Samson-Himmelstjerna G."/>
            <person name="Boag P.R."/>
            <person name="Tan P."/>
            <person name="Li Q."/>
            <person name="Min J."/>
            <person name="Yang Y."/>
            <person name="Wang X."/>
            <person name="Fang X."/>
            <person name="Hall R.S."/>
            <person name="Hofmann A."/>
            <person name="Sternberg P.W."/>
            <person name="Jex A.R."/>
            <person name="Gasser R.B."/>
        </authorList>
    </citation>
    <scope>NUCLEOTIDE SEQUENCE [LARGE SCALE GENOMIC DNA]</scope>
    <source>
        <strain evidence="4">PN_DK_2014</strain>
    </source>
</reference>
<dbReference type="PROSITE" id="PS50172">
    <property type="entry name" value="BRCT"/>
    <property type="match status" value="1"/>
</dbReference>
<feature type="domain" description="BRCT" evidence="3">
    <location>
        <begin position="127"/>
        <end position="199"/>
    </location>
</feature>
<dbReference type="SUPFAM" id="SSF48065">
    <property type="entry name" value="DBL homology domain (DH-domain)"/>
    <property type="match status" value="2"/>
</dbReference>
<comment type="caution">
    <text evidence="4">The sequence shown here is derived from an EMBL/GenBank/DDBJ whole genome shotgun (WGS) entry which is preliminary data.</text>
</comment>
<dbReference type="AlphaFoldDB" id="A0A0B2UZ05"/>
<dbReference type="PROSITE" id="PS50010">
    <property type="entry name" value="DH_2"/>
    <property type="match status" value="1"/>
</dbReference>
<dbReference type="EMBL" id="JPKZ01002932">
    <property type="protein sequence ID" value="KHN74297.1"/>
    <property type="molecule type" value="Genomic_DNA"/>
</dbReference>
<dbReference type="InterPro" id="IPR026817">
    <property type="entry name" value="Ect2"/>
</dbReference>
<dbReference type="Pfam" id="PF12738">
    <property type="entry name" value="PTCB-BRCT"/>
    <property type="match status" value="1"/>
</dbReference>
<name>A0A0B2UZ05_TOXCA</name>
<evidence type="ECO:0000313" key="4">
    <source>
        <dbReference type="EMBL" id="KHN74297.1"/>
    </source>
</evidence>
<dbReference type="Gene3D" id="3.40.50.10190">
    <property type="entry name" value="BRCT domain"/>
    <property type="match status" value="3"/>
</dbReference>
<gene>
    <name evidence="4" type="primary">ECT2</name>
    <name evidence="4" type="ORF">Tcan_17306</name>
</gene>
<dbReference type="STRING" id="6265.A0A0B2UZ05"/>
<dbReference type="Gene3D" id="1.20.900.10">
    <property type="entry name" value="Dbl homology (DH) domain"/>
    <property type="match status" value="2"/>
</dbReference>
<dbReference type="GO" id="GO:0005096">
    <property type="term" value="F:GTPase activator activity"/>
    <property type="evidence" value="ECO:0007669"/>
    <property type="project" value="InterPro"/>
</dbReference>
<feature type="domain" description="DH" evidence="2">
    <location>
        <begin position="377"/>
        <end position="609"/>
    </location>
</feature>
<dbReference type="GO" id="GO:0005938">
    <property type="term" value="C:cell cortex"/>
    <property type="evidence" value="ECO:0007669"/>
    <property type="project" value="TreeGrafter"/>
</dbReference>
<feature type="region of interest" description="Disordered" evidence="1">
    <location>
        <begin position="316"/>
        <end position="348"/>
    </location>
</feature>
<organism evidence="4 5">
    <name type="scientific">Toxocara canis</name>
    <name type="common">Canine roundworm</name>
    <dbReference type="NCBI Taxonomy" id="6265"/>
    <lineage>
        <taxon>Eukaryota</taxon>
        <taxon>Metazoa</taxon>
        <taxon>Ecdysozoa</taxon>
        <taxon>Nematoda</taxon>
        <taxon>Chromadorea</taxon>
        <taxon>Rhabditida</taxon>
        <taxon>Spirurina</taxon>
        <taxon>Ascaridomorpha</taxon>
        <taxon>Ascaridoidea</taxon>
        <taxon>Toxocaridae</taxon>
        <taxon>Toxocara</taxon>
    </lineage>
</organism>
<dbReference type="Proteomes" id="UP000031036">
    <property type="component" value="Unassembled WGS sequence"/>
</dbReference>
<dbReference type="SMART" id="SM00325">
    <property type="entry name" value="RhoGEF"/>
    <property type="match status" value="1"/>
</dbReference>
<dbReference type="GO" id="GO:0005634">
    <property type="term" value="C:nucleus"/>
    <property type="evidence" value="ECO:0007669"/>
    <property type="project" value="InterPro"/>
</dbReference>
<dbReference type="Pfam" id="PF00621">
    <property type="entry name" value="RhoGEF"/>
    <property type="match status" value="2"/>
</dbReference>
<dbReference type="GO" id="GO:0005085">
    <property type="term" value="F:guanyl-nucleotide exchange factor activity"/>
    <property type="evidence" value="ECO:0007669"/>
    <property type="project" value="InterPro"/>
</dbReference>
<dbReference type="SUPFAM" id="SSF52113">
    <property type="entry name" value="BRCT domain"/>
    <property type="match status" value="2"/>
</dbReference>
<feature type="compositionally biased region" description="Polar residues" evidence="1">
    <location>
        <begin position="321"/>
        <end position="348"/>
    </location>
</feature>
<dbReference type="GO" id="GO:0000281">
    <property type="term" value="P:mitotic cytokinesis"/>
    <property type="evidence" value="ECO:0007669"/>
    <property type="project" value="TreeGrafter"/>
</dbReference>
<dbReference type="InterPro" id="IPR000219">
    <property type="entry name" value="DH_dom"/>
</dbReference>
<protein>
    <submittedName>
        <fullName evidence="4">Protein ECT2</fullName>
    </submittedName>
</protein>